<dbReference type="GO" id="GO:0009507">
    <property type="term" value="C:chloroplast"/>
    <property type="evidence" value="ECO:0007669"/>
    <property type="project" value="UniProtKB-SubCell"/>
</dbReference>
<name>A0A699ZZV0_HAELA</name>
<evidence type="ECO:0000313" key="7">
    <source>
        <dbReference type="Proteomes" id="UP000485058"/>
    </source>
</evidence>
<keyword evidence="3" id="KW-0934">Plastid</keyword>
<dbReference type="Gene3D" id="1.10.3460.10">
    <property type="entry name" value="Chlorophyll a/b binding protein domain"/>
    <property type="match status" value="1"/>
</dbReference>
<comment type="subcellular location">
    <subcellularLocation>
        <location evidence="1">Plastid</location>
        <location evidence="1">Chloroplast</location>
    </subcellularLocation>
</comment>
<evidence type="ECO:0000256" key="5">
    <source>
        <dbReference type="SAM" id="Phobius"/>
    </source>
</evidence>
<keyword evidence="5" id="KW-0472">Membrane</keyword>
<dbReference type="AlphaFoldDB" id="A0A699ZZV0"/>
<evidence type="ECO:0000256" key="1">
    <source>
        <dbReference type="ARBA" id="ARBA00004229"/>
    </source>
</evidence>
<dbReference type="Proteomes" id="UP000485058">
    <property type="component" value="Unassembled WGS sequence"/>
</dbReference>
<protein>
    <submittedName>
        <fullName evidence="6">Uncharacterized protein</fullName>
    </submittedName>
</protein>
<keyword evidence="7" id="KW-1185">Reference proteome</keyword>
<reference evidence="6 7" key="1">
    <citation type="submission" date="2020-02" db="EMBL/GenBank/DDBJ databases">
        <title>Draft genome sequence of Haematococcus lacustris strain NIES-144.</title>
        <authorList>
            <person name="Morimoto D."/>
            <person name="Nakagawa S."/>
            <person name="Yoshida T."/>
            <person name="Sawayama S."/>
        </authorList>
    </citation>
    <scope>NUCLEOTIDE SEQUENCE [LARGE SCALE GENOMIC DNA]</scope>
    <source>
        <strain evidence="6 7">NIES-144</strain>
    </source>
</reference>
<keyword evidence="2" id="KW-0150">Chloroplast</keyword>
<evidence type="ECO:0000256" key="4">
    <source>
        <dbReference type="SAM" id="MobiDB-lite"/>
    </source>
</evidence>
<feature type="transmembrane region" description="Helical" evidence="5">
    <location>
        <begin position="109"/>
        <end position="132"/>
    </location>
</feature>
<evidence type="ECO:0000256" key="2">
    <source>
        <dbReference type="ARBA" id="ARBA00022528"/>
    </source>
</evidence>
<dbReference type="InterPro" id="IPR022796">
    <property type="entry name" value="Chloroa_b-bind"/>
</dbReference>
<sequence length="254" mass="27635">MRFKERSELEEELLQKGPPSASQPQSPPPKGDAGASVSNYITTASMPPRFDPAEPKFPWWIPAFTRRREIFAGRLAMVGFTAACFWEYAIPGHPNIMQQLTIPFQLAGVPFTVATAASLLSGFISYSALAALGPWSPSFDPRNLQDIMRRPAGPPQDDVSPVDYKRWLGITGLGHFTKANELFNGRMAMLGFLFAIWNQMGIGGLAGPGPVAQVGLFLGQLPTQAFYDGIPMTVSGHSLASKPLRHVLRLVAPV</sequence>
<keyword evidence="5" id="KW-1133">Transmembrane helix</keyword>
<dbReference type="Pfam" id="PF00504">
    <property type="entry name" value="Chloroa_b-bind"/>
    <property type="match status" value="1"/>
</dbReference>
<comment type="caution">
    <text evidence="6">The sequence shown here is derived from an EMBL/GenBank/DDBJ whole genome shotgun (WGS) entry which is preliminary data.</text>
</comment>
<proteinExistence type="predicted"/>
<evidence type="ECO:0000256" key="3">
    <source>
        <dbReference type="ARBA" id="ARBA00022640"/>
    </source>
</evidence>
<evidence type="ECO:0000313" key="6">
    <source>
        <dbReference type="EMBL" id="GFH26980.1"/>
    </source>
</evidence>
<organism evidence="6 7">
    <name type="scientific">Haematococcus lacustris</name>
    <name type="common">Green alga</name>
    <name type="synonym">Haematococcus pluvialis</name>
    <dbReference type="NCBI Taxonomy" id="44745"/>
    <lineage>
        <taxon>Eukaryota</taxon>
        <taxon>Viridiplantae</taxon>
        <taxon>Chlorophyta</taxon>
        <taxon>core chlorophytes</taxon>
        <taxon>Chlorophyceae</taxon>
        <taxon>CS clade</taxon>
        <taxon>Chlamydomonadales</taxon>
        <taxon>Haematococcaceae</taxon>
        <taxon>Haematococcus</taxon>
    </lineage>
</organism>
<accession>A0A699ZZV0</accession>
<gene>
    <name evidence="6" type="ORF">HaLaN_25225</name>
</gene>
<dbReference type="EMBL" id="BLLF01003307">
    <property type="protein sequence ID" value="GFH26980.1"/>
    <property type="molecule type" value="Genomic_DNA"/>
</dbReference>
<dbReference type="SUPFAM" id="SSF103511">
    <property type="entry name" value="Chlorophyll a-b binding protein"/>
    <property type="match status" value="2"/>
</dbReference>
<feature type="region of interest" description="Disordered" evidence="4">
    <location>
        <begin position="1"/>
        <end position="37"/>
    </location>
</feature>
<feature type="transmembrane region" description="Helical" evidence="5">
    <location>
        <begin position="71"/>
        <end position="89"/>
    </location>
</feature>
<keyword evidence="5" id="KW-0812">Transmembrane</keyword>